<name>A0A5B2X3Y9_9PSEU</name>
<evidence type="ECO:0000313" key="2">
    <source>
        <dbReference type="EMBL" id="KAA2258028.1"/>
    </source>
</evidence>
<protein>
    <submittedName>
        <fullName evidence="2">Carboxymuconolactone decarboxylase family protein</fullName>
    </submittedName>
</protein>
<evidence type="ECO:0000313" key="3">
    <source>
        <dbReference type="Proteomes" id="UP000323454"/>
    </source>
</evidence>
<dbReference type="Pfam" id="PF02627">
    <property type="entry name" value="CMD"/>
    <property type="match status" value="1"/>
</dbReference>
<dbReference type="EMBL" id="VUOB01000042">
    <property type="protein sequence ID" value="KAA2258028.1"/>
    <property type="molecule type" value="Genomic_DNA"/>
</dbReference>
<dbReference type="GO" id="GO:0051920">
    <property type="term" value="F:peroxiredoxin activity"/>
    <property type="evidence" value="ECO:0007669"/>
    <property type="project" value="InterPro"/>
</dbReference>
<dbReference type="InterPro" id="IPR029032">
    <property type="entry name" value="AhpD-like"/>
</dbReference>
<dbReference type="Gene3D" id="1.20.1290.10">
    <property type="entry name" value="AhpD-like"/>
    <property type="match status" value="1"/>
</dbReference>
<evidence type="ECO:0000259" key="1">
    <source>
        <dbReference type="Pfam" id="PF02627"/>
    </source>
</evidence>
<keyword evidence="3" id="KW-1185">Reference proteome</keyword>
<gene>
    <name evidence="2" type="ORF">F0L68_23880</name>
</gene>
<reference evidence="2 3" key="2">
    <citation type="submission" date="2019-09" db="EMBL/GenBank/DDBJ databases">
        <authorList>
            <person name="Jin C."/>
        </authorList>
    </citation>
    <scope>NUCLEOTIDE SEQUENCE [LARGE SCALE GENOMIC DNA]</scope>
    <source>
        <strain evidence="2 3">AN110305</strain>
    </source>
</reference>
<dbReference type="Proteomes" id="UP000323454">
    <property type="component" value="Unassembled WGS sequence"/>
</dbReference>
<dbReference type="SUPFAM" id="SSF69118">
    <property type="entry name" value="AhpD-like"/>
    <property type="match status" value="1"/>
</dbReference>
<feature type="domain" description="Carboxymuconolactone decarboxylase-like" evidence="1">
    <location>
        <begin position="58"/>
        <end position="106"/>
    </location>
</feature>
<comment type="caution">
    <text evidence="2">The sequence shown here is derived from an EMBL/GenBank/DDBJ whole genome shotgun (WGS) entry which is preliminary data.</text>
</comment>
<dbReference type="PANTHER" id="PTHR35446">
    <property type="entry name" value="SI:CH211-175M2.5"/>
    <property type="match status" value="1"/>
</dbReference>
<reference evidence="2 3" key="1">
    <citation type="submission" date="2019-09" db="EMBL/GenBank/DDBJ databases">
        <title>Goodfellowia gen. nov., a new genus of the Pseudonocardineae related to Actinoalloteichus, containing Goodfellowia coeruleoviolacea gen. nov., comb. nov. gen. nov., comb. nov.</title>
        <authorList>
            <person name="Labeda D."/>
        </authorList>
    </citation>
    <scope>NUCLEOTIDE SEQUENCE [LARGE SCALE GENOMIC DNA]</scope>
    <source>
        <strain evidence="2 3">AN110305</strain>
    </source>
</reference>
<accession>A0A5B2X3Y9</accession>
<sequence length="191" mass="20527">MSENLSENLFVEHTVESAPPAARRSMEAVAKNLGYLPSPVARMAPSPQLLEGFLKASALFESTTLDVLAREVLILTMATRNGCHVCVAMHTGKLTKLDADADLITALRDGRPLVDERLEAIRVFTIAVVESAGAVDNDVLRAFLAHGYTTQNALEVVLGIGAYTISTLANRMTGAPLDSQLEAFAWHEHAA</sequence>
<proteinExistence type="predicted"/>
<dbReference type="AlphaFoldDB" id="A0A5B2X3Y9"/>
<dbReference type="InterPro" id="IPR003779">
    <property type="entry name" value="CMD-like"/>
</dbReference>
<dbReference type="PANTHER" id="PTHR35446:SF3">
    <property type="entry name" value="CMD DOMAIN-CONTAINING PROTEIN"/>
    <property type="match status" value="1"/>
</dbReference>
<organism evidence="2 3">
    <name type="scientific">Solihabitans fulvus</name>
    <dbReference type="NCBI Taxonomy" id="1892852"/>
    <lineage>
        <taxon>Bacteria</taxon>
        <taxon>Bacillati</taxon>
        <taxon>Actinomycetota</taxon>
        <taxon>Actinomycetes</taxon>
        <taxon>Pseudonocardiales</taxon>
        <taxon>Pseudonocardiaceae</taxon>
        <taxon>Solihabitans</taxon>
    </lineage>
</organism>
<dbReference type="OrthoDB" id="122912at2"/>